<evidence type="ECO:0000313" key="8">
    <source>
        <dbReference type="Proteomes" id="UP000198406"/>
    </source>
</evidence>
<feature type="domain" description="Histone deacetylase" evidence="6">
    <location>
        <begin position="77"/>
        <end position="366"/>
    </location>
</feature>
<dbReference type="Pfam" id="PF00850">
    <property type="entry name" value="Hist_deacetyl"/>
    <property type="match status" value="1"/>
</dbReference>
<dbReference type="InterPro" id="IPR023696">
    <property type="entry name" value="Ureohydrolase_dom_sf"/>
</dbReference>
<comment type="caution">
    <text evidence="7">The sequence shown here is derived from an EMBL/GenBank/DDBJ whole genome shotgun (WGS) entry which is preliminary data.</text>
</comment>
<keyword evidence="8" id="KW-1185">Reference proteome</keyword>
<gene>
    <name evidence="7" type="ORF">FisN_19Lh228</name>
</gene>
<dbReference type="OrthoDB" id="424012at2759"/>
<organism evidence="7 8">
    <name type="scientific">Fistulifera solaris</name>
    <name type="common">Oleaginous diatom</name>
    <dbReference type="NCBI Taxonomy" id="1519565"/>
    <lineage>
        <taxon>Eukaryota</taxon>
        <taxon>Sar</taxon>
        <taxon>Stramenopiles</taxon>
        <taxon>Ochrophyta</taxon>
        <taxon>Bacillariophyta</taxon>
        <taxon>Bacillariophyceae</taxon>
        <taxon>Bacillariophycidae</taxon>
        <taxon>Naviculales</taxon>
        <taxon>Naviculaceae</taxon>
        <taxon>Fistulifera</taxon>
    </lineage>
</organism>
<proteinExistence type="inferred from homology"/>
<dbReference type="GO" id="GO:0004407">
    <property type="term" value="F:histone deacetylase activity"/>
    <property type="evidence" value="ECO:0007669"/>
    <property type="project" value="TreeGrafter"/>
</dbReference>
<accession>A0A1Z5K7G2</accession>
<comment type="similarity">
    <text evidence="2">Belongs to the histone deacetylase family.</text>
</comment>
<dbReference type="InterPro" id="IPR037138">
    <property type="entry name" value="His_deacetylse_dom_sf"/>
</dbReference>
<dbReference type="Proteomes" id="UP000198406">
    <property type="component" value="Unassembled WGS sequence"/>
</dbReference>
<dbReference type="Gene3D" id="3.40.800.20">
    <property type="entry name" value="Histone deacetylase domain"/>
    <property type="match status" value="1"/>
</dbReference>
<evidence type="ECO:0000256" key="3">
    <source>
        <dbReference type="ARBA" id="ARBA00022723"/>
    </source>
</evidence>
<evidence type="ECO:0000256" key="1">
    <source>
        <dbReference type="ARBA" id="ARBA00001947"/>
    </source>
</evidence>
<sequence>MPSIAVLTPVLPFNDQKEIVLSEQDQQRDALDEYNHSRQRRALILQELRTRPGIDIKLCTPSDDDDDDDDETDWVTHIYRKVHSSELLQFLQTAPARWEALGKAGQDPIASLRAALIPICVPLQRTTASQRPSQHVVGQMGYYCTDNCTPLFAGIVEEFERDAYLVQCALQESSRTVVVLLPTHPGHHAATDCFGGYCYTNHAAALAAHLPHERVAILDVDYHCGNGTAAIFDNDPNVLVVSLHCDPDYDYPFHAGFADDVGTAGTTCHLPLPPGTDWAQYKPALQQGLQRIRDFGGTACIVSLGLDTYDQDPCALRRAGFHLRDNDYVAMGRCIAQGLDTSVQVLFVQEGGYRMDKVPVAAADVICGFAEERERMSE</sequence>
<dbReference type="EMBL" id="BDSP01000179">
    <property type="protein sequence ID" value="GAX22169.1"/>
    <property type="molecule type" value="Genomic_DNA"/>
</dbReference>
<dbReference type="PANTHER" id="PTHR10625">
    <property type="entry name" value="HISTONE DEACETYLASE HDAC1-RELATED"/>
    <property type="match status" value="1"/>
</dbReference>
<evidence type="ECO:0000259" key="6">
    <source>
        <dbReference type="Pfam" id="PF00850"/>
    </source>
</evidence>
<name>A0A1Z5K7G2_FISSO</name>
<dbReference type="InterPro" id="IPR023801">
    <property type="entry name" value="His_deacetylse_dom"/>
</dbReference>
<dbReference type="GO" id="GO:0016787">
    <property type="term" value="F:hydrolase activity"/>
    <property type="evidence" value="ECO:0007669"/>
    <property type="project" value="UniProtKB-KW"/>
</dbReference>
<evidence type="ECO:0000256" key="2">
    <source>
        <dbReference type="ARBA" id="ARBA00005947"/>
    </source>
</evidence>
<dbReference type="SUPFAM" id="SSF52768">
    <property type="entry name" value="Arginase/deacetylase"/>
    <property type="match status" value="1"/>
</dbReference>
<evidence type="ECO:0000256" key="4">
    <source>
        <dbReference type="ARBA" id="ARBA00022801"/>
    </source>
</evidence>
<reference evidence="7 8" key="1">
    <citation type="journal article" date="2015" name="Plant Cell">
        <title>Oil accumulation by the oleaginous diatom Fistulifera solaris as revealed by the genome and transcriptome.</title>
        <authorList>
            <person name="Tanaka T."/>
            <person name="Maeda Y."/>
            <person name="Veluchamy A."/>
            <person name="Tanaka M."/>
            <person name="Abida H."/>
            <person name="Marechal E."/>
            <person name="Bowler C."/>
            <person name="Muto M."/>
            <person name="Sunaga Y."/>
            <person name="Tanaka M."/>
            <person name="Yoshino T."/>
            <person name="Taniguchi T."/>
            <person name="Fukuda Y."/>
            <person name="Nemoto M."/>
            <person name="Matsumoto M."/>
            <person name="Wong P.S."/>
            <person name="Aburatani S."/>
            <person name="Fujibuchi W."/>
        </authorList>
    </citation>
    <scope>NUCLEOTIDE SEQUENCE [LARGE SCALE GENOMIC DNA]</scope>
    <source>
        <strain evidence="7 8">JPCC DA0580</strain>
    </source>
</reference>
<dbReference type="InParanoid" id="A0A1Z5K7G2"/>
<evidence type="ECO:0000256" key="5">
    <source>
        <dbReference type="ARBA" id="ARBA00022833"/>
    </source>
</evidence>
<dbReference type="GO" id="GO:0046872">
    <property type="term" value="F:metal ion binding"/>
    <property type="evidence" value="ECO:0007669"/>
    <property type="project" value="UniProtKB-KW"/>
</dbReference>
<comment type="cofactor">
    <cofactor evidence="1">
        <name>Zn(2+)</name>
        <dbReference type="ChEBI" id="CHEBI:29105"/>
    </cofactor>
</comment>
<keyword evidence="5" id="KW-0862">Zinc</keyword>
<protein>
    <recommendedName>
        <fullName evidence="6">Histone deacetylase domain-containing protein</fullName>
    </recommendedName>
</protein>
<keyword evidence="3" id="KW-0479">Metal-binding</keyword>
<dbReference type="PANTHER" id="PTHR10625:SF17">
    <property type="entry name" value="HISTONE DEACETYLASE 8"/>
    <property type="match status" value="1"/>
</dbReference>
<keyword evidence="4" id="KW-0378">Hydrolase</keyword>
<evidence type="ECO:0000313" key="7">
    <source>
        <dbReference type="EMBL" id="GAX22169.1"/>
    </source>
</evidence>
<dbReference type="GO" id="GO:0040029">
    <property type="term" value="P:epigenetic regulation of gene expression"/>
    <property type="evidence" value="ECO:0007669"/>
    <property type="project" value="TreeGrafter"/>
</dbReference>
<dbReference type="AlphaFoldDB" id="A0A1Z5K7G2"/>